<evidence type="ECO:0000256" key="1">
    <source>
        <dbReference type="SAM" id="Phobius"/>
    </source>
</evidence>
<proteinExistence type="predicted"/>
<dbReference type="STRING" id="1705394.SP60_08060"/>
<dbReference type="Pfam" id="PF05661">
    <property type="entry name" value="DUF808"/>
    <property type="match status" value="1"/>
</dbReference>
<accession>A0A0M4PPB9</accession>
<dbReference type="GO" id="GO:0005886">
    <property type="term" value="C:plasma membrane"/>
    <property type="evidence" value="ECO:0007669"/>
    <property type="project" value="TreeGrafter"/>
</dbReference>
<dbReference type="PIRSF" id="PIRSF016660">
    <property type="entry name" value="YedI"/>
    <property type="match status" value="1"/>
</dbReference>
<keyword evidence="1" id="KW-0812">Transmembrane</keyword>
<protein>
    <recommendedName>
        <fullName evidence="4">ABC transporter</fullName>
    </recommendedName>
</protein>
<feature type="transmembrane region" description="Helical" evidence="1">
    <location>
        <begin position="235"/>
        <end position="256"/>
    </location>
</feature>
<sequence length="309" mass="32695">MAGLIGYIGALADDLSAVAVKVSAGAIDDITQQTAKSLSKTAGILIDDTATIPQYVSSTTAKRELPVIWKIGKKSLRNKAIMIPVAMLITYFAPWIMAPILVLGGSYLAFEGSESLAEKLGLIKAHEHPQVHSIADTEDLMAAEDQTVNSAVRTDTILSIEIIALTIASVATESLLIQLGVLVIVGLIATLAVYGIVGLIIKMDDMGFYLKNTSNRFYQAIGGILIQGMPKVLKALGWIGAFAMLMVGGTILIHNLGFLHGLTLLGGSLPVLASTLLDFVIIPAIVSIVTGVGIILIKNAKRFYKGKIN</sequence>
<gene>
    <name evidence="2" type="ORF">SP60_08060</name>
</gene>
<evidence type="ECO:0008006" key="4">
    <source>
        <dbReference type="Google" id="ProtNLM"/>
    </source>
</evidence>
<dbReference type="InterPro" id="IPR008526">
    <property type="entry name" value="YedI"/>
</dbReference>
<dbReference type="Proteomes" id="UP000058020">
    <property type="component" value="Chromosome"/>
</dbReference>
<dbReference type="RefSeq" id="WP_053952140.1">
    <property type="nucleotide sequence ID" value="NZ_CP010552.1"/>
</dbReference>
<evidence type="ECO:0000313" key="3">
    <source>
        <dbReference type="Proteomes" id="UP000058020"/>
    </source>
</evidence>
<feature type="transmembrane region" description="Helical" evidence="1">
    <location>
        <begin position="175"/>
        <end position="201"/>
    </location>
</feature>
<keyword evidence="3" id="KW-1185">Reference proteome</keyword>
<keyword evidence="1" id="KW-1133">Transmembrane helix</keyword>
<dbReference type="KEGG" id="tho:SP60_08060"/>
<keyword evidence="1" id="KW-0472">Membrane</keyword>
<feature type="transmembrane region" description="Helical" evidence="1">
    <location>
        <begin position="276"/>
        <end position="297"/>
    </location>
</feature>
<dbReference type="OrthoDB" id="9814178at2"/>
<organism evidence="2 3">
    <name type="scientific">Candidatus Thioglobus autotrophicus</name>
    <dbReference type="NCBI Taxonomy" id="1705394"/>
    <lineage>
        <taxon>Bacteria</taxon>
        <taxon>Pseudomonadati</taxon>
        <taxon>Pseudomonadota</taxon>
        <taxon>Gammaproteobacteria</taxon>
        <taxon>Candidatus Pseudothioglobaceae</taxon>
        <taxon>Candidatus Thioglobus</taxon>
    </lineage>
</organism>
<name>A0A0M4PPB9_9GAMM</name>
<dbReference type="PANTHER" id="PTHR30503:SF3">
    <property type="entry name" value="INNER MEMBRANE PROTEIN YEDI"/>
    <property type="match status" value="1"/>
</dbReference>
<dbReference type="PANTHER" id="PTHR30503">
    <property type="entry name" value="INNER MEMBRANE PROTEIN YEDI"/>
    <property type="match status" value="1"/>
</dbReference>
<evidence type="ECO:0000313" key="2">
    <source>
        <dbReference type="EMBL" id="ALE53142.1"/>
    </source>
</evidence>
<feature type="transmembrane region" description="Helical" evidence="1">
    <location>
        <begin position="80"/>
        <end position="110"/>
    </location>
</feature>
<reference evidence="2 3" key="1">
    <citation type="journal article" date="2015" name="Genome Announc.">
        <title>Genome Sequence of 'Candidatus Thioglobus autotrophica' Strain EF1, a Chemoautotroph from the SUP05 Clade of Marine Gammaproteobacteria.</title>
        <authorList>
            <person name="Shah V."/>
            <person name="Morris R.M."/>
        </authorList>
    </citation>
    <scope>NUCLEOTIDE SEQUENCE [LARGE SCALE GENOMIC DNA]</scope>
    <source>
        <strain evidence="2 3">EF1</strain>
    </source>
</reference>
<dbReference type="AlphaFoldDB" id="A0A0M4PPB9"/>
<dbReference type="EMBL" id="CP010552">
    <property type="protein sequence ID" value="ALE53142.1"/>
    <property type="molecule type" value="Genomic_DNA"/>
</dbReference>